<evidence type="ECO:0000256" key="1">
    <source>
        <dbReference type="SAM" id="SignalP"/>
    </source>
</evidence>
<gene>
    <name evidence="2" type="ORF">CHLNCDRAFT_140452</name>
</gene>
<reference evidence="2 3" key="1">
    <citation type="journal article" date="2010" name="Plant Cell">
        <title>The Chlorella variabilis NC64A genome reveals adaptation to photosymbiosis, coevolution with viruses, and cryptic sex.</title>
        <authorList>
            <person name="Blanc G."/>
            <person name="Duncan G."/>
            <person name="Agarkova I."/>
            <person name="Borodovsky M."/>
            <person name="Gurnon J."/>
            <person name="Kuo A."/>
            <person name="Lindquist E."/>
            <person name="Lucas S."/>
            <person name="Pangilinan J."/>
            <person name="Polle J."/>
            <person name="Salamov A."/>
            <person name="Terry A."/>
            <person name="Yamada T."/>
            <person name="Dunigan D.D."/>
            <person name="Grigoriev I.V."/>
            <person name="Claverie J.M."/>
            <person name="Van Etten J.L."/>
        </authorList>
    </citation>
    <scope>NUCLEOTIDE SEQUENCE [LARGE SCALE GENOMIC DNA]</scope>
    <source>
        <strain evidence="2 3">NC64A</strain>
    </source>
</reference>
<dbReference type="EMBL" id="GL433837">
    <property type="protein sequence ID" value="EFN58457.1"/>
    <property type="molecule type" value="Genomic_DNA"/>
</dbReference>
<proteinExistence type="predicted"/>
<dbReference type="Proteomes" id="UP000008141">
    <property type="component" value="Unassembled WGS sequence"/>
</dbReference>
<keyword evidence="3" id="KW-1185">Reference proteome</keyword>
<dbReference type="KEGG" id="cvr:CHLNCDRAFT_140452"/>
<feature type="signal peptide" evidence="1">
    <location>
        <begin position="1"/>
        <end position="23"/>
    </location>
</feature>
<evidence type="ECO:0000313" key="3">
    <source>
        <dbReference type="Proteomes" id="UP000008141"/>
    </source>
</evidence>
<feature type="chain" id="PRO_5003155870" evidence="1">
    <location>
        <begin position="24"/>
        <end position="376"/>
    </location>
</feature>
<dbReference type="InParanoid" id="E1Z5E9"/>
<dbReference type="AlphaFoldDB" id="E1Z5E9"/>
<name>E1Z5E9_CHLVA</name>
<dbReference type="GeneID" id="17357894"/>
<accession>E1Z5E9</accession>
<protein>
    <submittedName>
        <fullName evidence="2">Uncharacterized protein</fullName>
    </submittedName>
</protein>
<evidence type="ECO:0000313" key="2">
    <source>
        <dbReference type="EMBL" id="EFN58457.1"/>
    </source>
</evidence>
<sequence>MACSLSATHLLVWVVLCAAGVRGQRQVRYRSWKFVGDSPLPISGVQSPSLQLDTLDGGRPYLAFAAPSGGDTYLALVQRLSSRGNWTFVVTRPPTGLGQLASDVGQTQLALHPTIKGRPYAAFADIRGGGQCSVMVYLNSTWRYLGKRAFSAGVATGLTFAMDPKAKPVDSGRAGQATAMHYSNAQWRHLGVRGLTPGAADNLALAISPAGVVHLAFQDLSAAEPKGRVVKFAGGAWQPALGISMAIHPTRGLYVAFRGDAAGAARLAYDNVTVTSYSTAWRAVGPSGFGGRNSLYTSIGLGPDGMPYVAMQCGQQGKACVYKKEKGSATWSAVGPRAGFSLSTVTNLNLRFYRGTPFISYVESVAGGVVVVKTYA</sequence>
<keyword evidence="1" id="KW-0732">Signal</keyword>
<organism evidence="3">
    <name type="scientific">Chlorella variabilis</name>
    <name type="common">Green alga</name>
    <dbReference type="NCBI Taxonomy" id="554065"/>
    <lineage>
        <taxon>Eukaryota</taxon>
        <taxon>Viridiplantae</taxon>
        <taxon>Chlorophyta</taxon>
        <taxon>core chlorophytes</taxon>
        <taxon>Trebouxiophyceae</taxon>
        <taxon>Chlorellales</taxon>
        <taxon>Chlorellaceae</taxon>
        <taxon>Chlorella clade</taxon>
        <taxon>Chlorella</taxon>
    </lineage>
</organism>
<dbReference type="RefSeq" id="XP_005850559.1">
    <property type="nucleotide sequence ID" value="XM_005850497.1"/>
</dbReference>